<keyword evidence="9" id="KW-0443">Lipid metabolism</keyword>
<evidence type="ECO:0000256" key="9">
    <source>
        <dbReference type="ARBA" id="ARBA00023098"/>
    </source>
</evidence>
<dbReference type="OrthoDB" id="46988at2759"/>
<proteinExistence type="inferred from homology"/>
<evidence type="ECO:0000256" key="11">
    <source>
        <dbReference type="ARBA" id="ARBA00023160"/>
    </source>
</evidence>
<evidence type="ECO:0000256" key="3">
    <source>
        <dbReference type="ARBA" id="ARBA00007811"/>
    </source>
</evidence>
<evidence type="ECO:0000313" key="14">
    <source>
        <dbReference type="EMBL" id="QPG72929.1"/>
    </source>
</evidence>
<keyword evidence="8 13" id="KW-1133">Transmembrane helix</keyword>
<dbReference type="EMBL" id="CP064812">
    <property type="protein sequence ID" value="QPG72929.1"/>
    <property type="molecule type" value="Genomic_DNA"/>
</dbReference>
<keyword evidence="12" id="KW-0456">Lyase</keyword>
<evidence type="ECO:0000256" key="2">
    <source>
        <dbReference type="ARBA" id="ARBA00005194"/>
    </source>
</evidence>
<evidence type="ECO:0000256" key="1">
    <source>
        <dbReference type="ARBA" id="ARBA00004141"/>
    </source>
</evidence>
<reference evidence="14" key="1">
    <citation type="submission" date="2020-10" db="EMBL/GenBank/DDBJ databases">
        <authorList>
            <person name="Roach M.J.R."/>
        </authorList>
    </citation>
    <scope>NUCLEOTIDE SEQUENCE</scope>
    <source>
        <strain evidence="14">CBS 1945</strain>
    </source>
</reference>
<dbReference type="GeneID" id="62193634"/>
<feature type="transmembrane region" description="Helical" evidence="13">
    <location>
        <begin position="190"/>
        <end position="211"/>
    </location>
</feature>
<keyword evidence="11" id="KW-0275">Fatty acid biosynthesis</keyword>
<accession>A0A875RZ33</accession>
<dbReference type="KEGG" id="bnn:FOA43_000233"/>
<sequence length="233" mass="27370">MPQYAQYPRFNYTQLYLLTADIARCILYLSVHMRFLILLPLTGVRFLPGGIADFYLVVRAICAVVDCFDYVTIFGKIPRESQVVHPQLGNLIFTLLEHLVVSLAILCYPKIAKNNAFTTLVYSESLVEVIRYYYNFYKVRTFDRRHKTLRFCKKLSYTILVPVQVLAEMCLLLDSLQFQSYYEELAEYDFGIKVGIRILLLFYLPAFYTVYKGKLYDYYILAWVTSKEHAKKI</sequence>
<dbReference type="GO" id="GO:0006633">
    <property type="term" value="P:fatty acid biosynthetic process"/>
    <property type="evidence" value="ECO:0007669"/>
    <property type="project" value="UniProtKB-UniPathway"/>
</dbReference>
<evidence type="ECO:0000256" key="6">
    <source>
        <dbReference type="ARBA" id="ARBA00022692"/>
    </source>
</evidence>
<evidence type="ECO:0000256" key="12">
    <source>
        <dbReference type="ARBA" id="ARBA00023239"/>
    </source>
</evidence>
<comment type="subcellular location">
    <subcellularLocation>
        <location evidence="1">Membrane</location>
        <topology evidence="1">Multi-pass membrane protein</topology>
    </subcellularLocation>
</comment>
<evidence type="ECO:0000256" key="8">
    <source>
        <dbReference type="ARBA" id="ARBA00022989"/>
    </source>
</evidence>
<dbReference type="RefSeq" id="XP_038776494.1">
    <property type="nucleotide sequence ID" value="XM_038920566.1"/>
</dbReference>
<comment type="similarity">
    <text evidence="3">Belongs to the very long-chain fatty acids dehydratase HACD family.</text>
</comment>
<dbReference type="EC" id="4.2.1.134" evidence="4"/>
<evidence type="ECO:0000256" key="7">
    <source>
        <dbReference type="ARBA" id="ARBA00022832"/>
    </source>
</evidence>
<evidence type="ECO:0000256" key="10">
    <source>
        <dbReference type="ARBA" id="ARBA00023136"/>
    </source>
</evidence>
<feature type="transmembrane region" description="Helical" evidence="13">
    <location>
        <begin position="155"/>
        <end position="178"/>
    </location>
</feature>
<dbReference type="Proteomes" id="UP000662931">
    <property type="component" value="Chromosome 1"/>
</dbReference>
<keyword evidence="6 13" id="KW-0812">Transmembrane</keyword>
<keyword evidence="15" id="KW-1185">Reference proteome</keyword>
<dbReference type="UniPathway" id="UPA00094"/>
<keyword evidence="5" id="KW-0444">Lipid biosynthesis</keyword>
<evidence type="ECO:0000256" key="5">
    <source>
        <dbReference type="ARBA" id="ARBA00022516"/>
    </source>
</evidence>
<dbReference type="InterPro" id="IPR007482">
    <property type="entry name" value="Tyr_Pase-like_PTPLA"/>
</dbReference>
<dbReference type="AlphaFoldDB" id="A0A875RZ33"/>
<dbReference type="GO" id="GO:0016020">
    <property type="term" value="C:membrane"/>
    <property type="evidence" value="ECO:0007669"/>
    <property type="project" value="UniProtKB-SubCell"/>
</dbReference>
<dbReference type="GO" id="GO:0102158">
    <property type="term" value="F:very-long-chain (3R)-3-hydroxyacyl-CoA dehydratase activity"/>
    <property type="evidence" value="ECO:0007669"/>
    <property type="project" value="UniProtKB-EC"/>
</dbReference>
<evidence type="ECO:0000256" key="13">
    <source>
        <dbReference type="SAM" id="Phobius"/>
    </source>
</evidence>
<evidence type="ECO:0000256" key="4">
    <source>
        <dbReference type="ARBA" id="ARBA00013122"/>
    </source>
</evidence>
<keyword evidence="10 13" id="KW-0472">Membrane</keyword>
<organism evidence="14 15">
    <name type="scientific">Eeniella nana</name>
    <name type="common">Yeast</name>
    <name type="synonym">Brettanomyces nanus</name>
    <dbReference type="NCBI Taxonomy" id="13502"/>
    <lineage>
        <taxon>Eukaryota</taxon>
        <taxon>Fungi</taxon>
        <taxon>Dikarya</taxon>
        <taxon>Ascomycota</taxon>
        <taxon>Saccharomycotina</taxon>
        <taxon>Pichiomycetes</taxon>
        <taxon>Pichiales</taxon>
        <taxon>Pichiaceae</taxon>
        <taxon>Brettanomyces</taxon>
    </lineage>
</organism>
<name>A0A875RZ33_EENNA</name>
<protein>
    <recommendedName>
        <fullName evidence="4">very-long-chain (3R)-3-hydroxyacyl-CoA dehydratase</fullName>
        <ecNumber evidence="4">4.2.1.134</ecNumber>
    </recommendedName>
</protein>
<comment type="pathway">
    <text evidence="2">Lipid metabolism; fatty acid biosynthesis.</text>
</comment>
<keyword evidence="7" id="KW-0276">Fatty acid metabolism</keyword>
<gene>
    <name evidence="14" type="ORF">FOA43_000233</name>
</gene>
<evidence type="ECO:0000313" key="15">
    <source>
        <dbReference type="Proteomes" id="UP000662931"/>
    </source>
</evidence>
<dbReference type="Pfam" id="PF04387">
    <property type="entry name" value="PTPLA"/>
    <property type="match status" value="1"/>
</dbReference>